<reference evidence="1" key="1">
    <citation type="submission" date="2021-01" db="EMBL/GenBank/DDBJ databases">
        <authorList>
            <consortium name="Genoscope - CEA"/>
            <person name="William W."/>
        </authorList>
    </citation>
    <scope>NUCLEOTIDE SEQUENCE</scope>
</reference>
<dbReference type="EMBL" id="CAJJDO010000024">
    <property type="protein sequence ID" value="CAD8153417.1"/>
    <property type="molecule type" value="Genomic_DNA"/>
</dbReference>
<dbReference type="Proteomes" id="UP000689195">
    <property type="component" value="Unassembled WGS sequence"/>
</dbReference>
<gene>
    <name evidence="1" type="ORF">PPENT_87.1.T0240203</name>
</gene>
<sequence length="215" mass="26121">MKITNTFNNNFIQNYLCLNFQSHLNSYQDYLIEFQQQSDSKEQEYFSDGESDSESKTFLSQFQVYQNLQMPKQLRKSLRLLMKMIHHLNILNFAAFKLMNIVINKQIYQDSQLDVFIQDKIIPNFYKLSSEKYVTIIQLFFQLSNKSFSNQIKKQIDQNLKNYTYLQLKISKFSFELQKAFYFSIIYEYLQCLRIQFTFMQLQLMYLQQLNQKQQ</sequence>
<comment type="caution">
    <text evidence="1">The sequence shown here is derived from an EMBL/GenBank/DDBJ whole genome shotgun (WGS) entry which is preliminary data.</text>
</comment>
<name>A0A8S1TP97_9CILI</name>
<evidence type="ECO:0000313" key="1">
    <source>
        <dbReference type="EMBL" id="CAD8153417.1"/>
    </source>
</evidence>
<keyword evidence="2" id="KW-1185">Reference proteome</keyword>
<accession>A0A8S1TP97</accession>
<organism evidence="1 2">
    <name type="scientific">Paramecium pentaurelia</name>
    <dbReference type="NCBI Taxonomy" id="43138"/>
    <lineage>
        <taxon>Eukaryota</taxon>
        <taxon>Sar</taxon>
        <taxon>Alveolata</taxon>
        <taxon>Ciliophora</taxon>
        <taxon>Intramacronucleata</taxon>
        <taxon>Oligohymenophorea</taxon>
        <taxon>Peniculida</taxon>
        <taxon>Parameciidae</taxon>
        <taxon>Paramecium</taxon>
    </lineage>
</organism>
<dbReference type="AlphaFoldDB" id="A0A8S1TP97"/>
<proteinExistence type="predicted"/>
<protein>
    <submittedName>
        <fullName evidence="1">Uncharacterized protein</fullName>
    </submittedName>
</protein>
<evidence type="ECO:0000313" key="2">
    <source>
        <dbReference type="Proteomes" id="UP000689195"/>
    </source>
</evidence>